<organism evidence="11">
    <name type="scientific">Brachypodium distachyon</name>
    <name type="common">Purple false brome</name>
    <name type="synonym">Trachynia distachya</name>
    <dbReference type="NCBI Taxonomy" id="15368"/>
    <lineage>
        <taxon>Eukaryota</taxon>
        <taxon>Viridiplantae</taxon>
        <taxon>Streptophyta</taxon>
        <taxon>Embryophyta</taxon>
        <taxon>Tracheophyta</taxon>
        <taxon>Spermatophyta</taxon>
        <taxon>Magnoliopsida</taxon>
        <taxon>Liliopsida</taxon>
        <taxon>Poales</taxon>
        <taxon>Poaceae</taxon>
        <taxon>BOP clade</taxon>
        <taxon>Pooideae</taxon>
        <taxon>Stipodae</taxon>
        <taxon>Brachypodieae</taxon>
        <taxon>Brachypodium</taxon>
    </lineage>
</organism>
<evidence type="ECO:0000256" key="8">
    <source>
        <dbReference type="SAM" id="MobiDB-lite"/>
    </source>
</evidence>
<reference evidence="11" key="2">
    <citation type="submission" date="2017-06" db="EMBL/GenBank/DDBJ databases">
        <title>WGS assembly of Brachypodium distachyon.</title>
        <authorList>
            <consortium name="The International Brachypodium Initiative"/>
            <person name="Lucas S."/>
            <person name="Harmon-Smith M."/>
            <person name="Lail K."/>
            <person name="Tice H."/>
            <person name="Grimwood J."/>
            <person name="Bruce D."/>
            <person name="Barry K."/>
            <person name="Shu S."/>
            <person name="Lindquist E."/>
            <person name="Wang M."/>
            <person name="Pitluck S."/>
            <person name="Vogel J.P."/>
            <person name="Garvin D.F."/>
            <person name="Mockler T.C."/>
            <person name="Schmutz J."/>
            <person name="Rokhsar D."/>
            <person name="Bevan M.W."/>
        </authorList>
    </citation>
    <scope>NUCLEOTIDE SEQUENCE</scope>
    <source>
        <strain evidence="11">Bd21</strain>
    </source>
</reference>
<keyword evidence="6" id="KW-1015">Disulfide bond</keyword>
<dbReference type="AlphaFoldDB" id="A0A0Q3H252"/>
<dbReference type="Proteomes" id="UP000008810">
    <property type="component" value="Chromosome 1"/>
</dbReference>
<evidence type="ECO:0000313" key="11">
    <source>
        <dbReference type="EMBL" id="KQK17000.2"/>
    </source>
</evidence>
<dbReference type="InterPro" id="IPR012946">
    <property type="entry name" value="X8"/>
</dbReference>
<dbReference type="FunFam" id="1.20.58.1040:FF:000001">
    <property type="entry name" value="Glucan endo-1,3-beta-glucosidase 4"/>
    <property type="match status" value="1"/>
</dbReference>
<evidence type="ECO:0000313" key="13">
    <source>
        <dbReference type="Proteomes" id="UP000008810"/>
    </source>
</evidence>
<keyword evidence="13" id="KW-1185">Reference proteome</keyword>
<keyword evidence="2" id="KW-1003">Cell membrane</keyword>
<dbReference type="PANTHER" id="PTHR31044:SF42">
    <property type="entry name" value="OS06G0665200 PROTEIN"/>
    <property type="match status" value="1"/>
</dbReference>
<dbReference type="STRING" id="15368.A0A0Q3H252"/>
<evidence type="ECO:0000256" key="9">
    <source>
        <dbReference type="SAM" id="SignalP"/>
    </source>
</evidence>
<comment type="subcellular location">
    <subcellularLocation>
        <location evidence="1">Cell membrane</location>
        <topology evidence="1">Lipid-anchor</topology>
        <topology evidence="1">GPI-anchor</topology>
    </subcellularLocation>
</comment>
<accession>A0A0Q3H252</accession>
<dbReference type="GO" id="GO:0005886">
    <property type="term" value="C:plasma membrane"/>
    <property type="evidence" value="ECO:0007669"/>
    <property type="project" value="UniProtKB-SubCell"/>
</dbReference>
<evidence type="ECO:0000259" key="10">
    <source>
        <dbReference type="SMART" id="SM00768"/>
    </source>
</evidence>
<keyword evidence="7" id="KW-0325">Glycoprotein</keyword>
<feature type="region of interest" description="Disordered" evidence="8">
    <location>
        <begin position="72"/>
        <end position="95"/>
    </location>
</feature>
<dbReference type="EnsemblPlants" id="KQK17000">
    <property type="protein sequence ID" value="KQK17000"/>
    <property type="gene ID" value="BRADI_1g31870v3"/>
</dbReference>
<gene>
    <name evidence="11" type="ORF">BRADI_1g31870v3</name>
</gene>
<dbReference type="InParanoid" id="A0A0Q3H252"/>
<evidence type="ECO:0000256" key="3">
    <source>
        <dbReference type="ARBA" id="ARBA00022622"/>
    </source>
</evidence>
<evidence type="ECO:0000256" key="2">
    <source>
        <dbReference type="ARBA" id="ARBA00022475"/>
    </source>
</evidence>
<keyword evidence="5" id="KW-0472">Membrane</keyword>
<keyword evidence="4 9" id="KW-0732">Signal</keyword>
<feature type="chain" id="PRO_5033724927" description="X8 domain-containing protein" evidence="9">
    <location>
        <begin position="32"/>
        <end position="188"/>
    </location>
</feature>
<feature type="signal peptide" evidence="9">
    <location>
        <begin position="1"/>
        <end position="31"/>
    </location>
</feature>
<feature type="domain" description="X8" evidence="10">
    <location>
        <begin position="100"/>
        <end position="183"/>
    </location>
</feature>
<feature type="compositionally biased region" description="Pro residues" evidence="8">
    <location>
        <begin position="72"/>
        <end position="85"/>
    </location>
</feature>
<evidence type="ECO:0000256" key="6">
    <source>
        <dbReference type="ARBA" id="ARBA00023157"/>
    </source>
</evidence>
<dbReference type="SMART" id="SM00768">
    <property type="entry name" value="X8"/>
    <property type="match status" value="1"/>
</dbReference>
<feature type="compositionally biased region" description="Low complexity" evidence="8">
    <location>
        <begin position="86"/>
        <end position="95"/>
    </location>
</feature>
<dbReference type="InterPro" id="IPR044788">
    <property type="entry name" value="X8_dom_prot"/>
</dbReference>
<dbReference type="PANTHER" id="PTHR31044">
    <property type="entry name" value="BETA-1,3 GLUCANASE"/>
    <property type="match status" value="1"/>
</dbReference>
<protein>
    <recommendedName>
        <fullName evidence="10">X8 domain-containing protein</fullName>
    </recommendedName>
</protein>
<reference evidence="11 12" key="1">
    <citation type="journal article" date="2010" name="Nature">
        <title>Genome sequencing and analysis of the model grass Brachypodium distachyon.</title>
        <authorList>
            <consortium name="International Brachypodium Initiative"/>
        </authorList>
    </citation>
    <scope>NUCLEOTIDE SEQUENCE [LARGE SCALE GENOMIC DNA]</scope>
    <source>
        <strain evidence="11 12">Bd21</strain>
    </source>
</reference>
<evidence type="ECO:0000256" key="5">
    <source>
        <dbReference type="ARBA" id="ARBA00023136"/>
    </source>
</evidence>
<dbReference type="GO" id="GO:0009506">
    <property type="term" value="C:plasmodesma"/>
    <property type="evidence" value="ECO:0007669"/>
    <property type="project" value="UniProtKB-ARBA"/>
</dbReference>
<dbReference type="Pfam" id="PF07983">
    <property type="entry name" value="X8"/>
    <property type="match status" value="1"/>
</dbReference>
<dbReference type="Gene3D" id="1.20.58.1040">
    <property type="match status" value="1"/>
</dbReference>
<dbReference type="Gramene" id="KQK17000">
    <property type="protein sequence ID" value="KQK17000"/>
    <property type="gene ID" value="BRADI_1g31870v3"/>
</dbReference>
<dbReference type="ExpressionAtlas" id="A0A0Q3H252">
    <property type="expression patterns" value="baseline"/>
</dbReference>
<evidence type="ECO:0000313" key="12">
    <source>
        <dbReference type="EnsemblPlants" id="KQK17000"/>
    </source>
</evidence>
<evidence type="ECO:0000256" key="1">
    <source>
        <dbReference type="ARBA" id="ARBA00004609"/>
    </source>
</evidence>
<proteinExistence type="predicted"/>
<dbReference type="EMBL" id="CM000880">
    <property type="protein sequence ID" value="KQK17000.2"/>
    <property type="molecule type" value="Genomic_DNA"/>
</dbReference>
<keyword evidence="3" id="KW-0449">Lipoprotein</keyword>
<sequence>MELMMMMVIKKHPMILLALIMSIQHDSKANGASVTITRDWRYYQSYLANPPYKYQIGVGGSPSPAPAPAPPPYCAYPPPPPPPASPRGAAPRQPARTQGLWCVANPTVESEEVQAAMDYACGSGADCDAAAPGGPCFLPDTLMAHASHAFNSYWQRAKVAGGTCDFAGAAMLITRDPSESSLFFLRGK</sequence>
<dbReference type="OrthoDB" id="417697at2759"/>
<evidence type="ECO:0000256" key="7">
    <source>
        <dbReference type="ARBA" id="ARBA00023180"/>
    </source>
</evidence>
<reference evidence="12" key="3">
    <citation type="submission" date="2018-08" db="UniProtKB">
        <authorList>
            <consortium name="EnsemblPlants"/>
        </authorList>
    </citation>
    <scope>IDENTIFICATION</scope>
    <source>
        <strain evidence="12">cv. Bd21</strain>
    </source>
</reference>
<dbReference type="GO" id="GO:0098552">
    <property type="term" value="C:side of membrane"/>
    <property type="evidence" value="ECO:0007669"/>
    <property type="project" value="UniProtKB-KW"/>
</dbReference>
<name>A0A0Q3H252_BRADI</name>
<evidence type="ECO:0000256" key="4">
    <source>
        <dbReference type="ARBA" id="ARBA00022729"/>
    </source>
</evidence>
<keyword evidence="3" id="KW-0336">GPI-anchor</keyword>